<name>A0A2K1J3X3_PHYPA</name>
<evidence type="ECO:0000313" key="4">
    <source>
        <dbReference type="Proteomes" id="UP000006727"/>
    </source>
</evidence>
<organism evidence="2">
    <name type="scientific">Physcomitrium patens</name>
    <name type="common">Spreading-leaved earth moss</name>
    <name type="synonym">Physcomitrella patens</name>
    <dbReference type="NCBI Taxonomy" id="3218"/>
    <lineage>
        <taxon>Eukaryota</taxon>
        <taxon>Viridiplantae</taxon>
        <taxon>Streptophyta</taxon>
        <taxon>Embryophyta</taxon>
        <taxon>Bryophyta</taxon>
        <taxon>Bryophytina</taxon>
        <taxon>Bryopsida</taxon>
        <taxon>Funariidae</taxon>
        <taxon>Funariales</taxon>
        <taxon>Funariaceae</taxon>
        <taxon>Physcomitrium</taxon>
    </lineage>
</organism>
<dbReference type="InParanoid" id="A0A2K1J3X3"/>
<dbReference type="AlphaFoldDB" id="A0A2K1J3X3"/>
<dbReference type="PANTHER" id="PTHR31474">
    <property type="entry name" value="HR-LIKE LESION-INDUCER"/>
    <property type="match status" value="1"/>
</dbReference>
<reference evidence="2 4" key="2">
    <citation type="journal article" date="2018" name="Plant J.">
        <title>The Physcomitrella patens chromosome-scale assembly reveals moss genome structure and evolution.</title>
        <authorList>
            <person name="Lang D."/>
            <person name="Ullrich K.K."/>
            <person name="Murat F."/>
            <person name="Fuchs J."/>
            <person name="Jenkins J."/>
            <person name="Haas F.B."/>
            <person name="Piednoel M."/>
            <person name="Gundlach H."/>
            <person name="Van Bel M."/>
            <person name="Meyberg R."/>
            <person name="Vives C."/>
            <person name="Morata J."/>
            <person name="Symeonidi A."/>
            <person name="Hiss M."/>
            <person name="Muchero W."/>
            <person name="Kamisugi Y."/>
            <person name="Saleh O."/>
            <person name="Blanc G."/>
            <person name="Decker E.L."/>
            <person name="van Gessel N."/>
            <person name="Grimwood J."/>
            <person name="Hayes R.D."/>
            <person name="Graham S.W."/>
            <person name="Gunter L.E."/>
            <person name="McDaniel S.F."/>
            <person name="Hoernstein S.N.W."/>
            <person name="Larsson A."/>
            <person name="Li F.W."/>
            <person name="Perroud P.F."/>
            <person name="Phillips J."/>
            <person name="Ranjan P."/>
            <person name="Rokshar D.S."/>
            <person name="Rothfels C.J."/>
            <person name="Schneider L."/>
            <person name="Shu S."/>
            <person name="Stevenson D.W."/>
            <person name="Thummler F."/>
            <person name="Tillich M."/>
            <person name="Villarreal Aguilar J.C."/>
            <person name="Widiez T."/>
            <person name="Wong G.K."/>
            <person name="Wymore A."/>
            <person name="Zhang Y."/>
            <person name="Zimmer A.D."/>
            <person name="Quatrano R.S."/>
            <person name="Mayer K.F.X."/>
            <person name="Goodstein D."/>
            <person name="Casacuberta J.M."/>
            <person name="Vandepoele K."/>
            <person name="Reski R."/>
            <person name="Cuming A.C."/>
            <person name="Tuskan G.A."/>
            <person name="Maumus F."/>
            <person name="Salse J."/>
            <person name="Schmutz J."/>
            <person name="Rensing S.A."/>
        </authorList>
    </citation>
    <scope>NUCLEOTIDE SEQUENCE [LARGE SCALE GENOMIC DNA]</scope>
    <source>
        <strain evidence="3 4">cv. Gransden 2004</strain>
    </source>
</reference>
<evidence type="ECO:0000313" key="3">
    <source>
        <dbReference type="EnsemblPlants" id="Pp3c17_14590V3.1"/>
    </source>
</evidence>
<sequence>MGLLSFMGRTTFSAIFVLPSWQQIQDFGQDGGAALKALDTKFPLFLNNVNNAHNLHLALPNGIQSSFDHIRQHSNLGAYLLLVFLALVTPIMHDFYNYDIATGDYLHQFNSFLKVCAL</sequence>
<dbReference type="EnsemblPlants" id="Pp3c17_14590V3.1">
    <property type="protein sequence ID" value="Pp3c17_14590V3.1"/>
    <property type="gene ID" value="Pp3c17_14590"/>
</dbReference>
<dbReference type="PANTHER" id="PTHR31474:SF1">
    <property type="entry name" value="EXPRESSED PROTEIN"/>
    <property type="match status" value="1"/>
</dbReference>
<evidence type="ECO:0000256" key="1">
    <source>
        <dbReference type="SAM" id="Phobius"/>
    </source>
</evidence>
<dbReference type="EMBL" id="ABEU02000017">
    <property type="protein sequence ID" value="PNR36235.1"/>
    <property type="molecule type" value="Genomic_DNA"/>
</dbReference>
<proteinExistence type="predicted"/>
<dbReference type="Pfam" id="PF05514">
    <property type="entry name" value="HR_lesion"/>
    <property type="match status" value="2"/>
</dbReference>
<accession>A0A2K1J3X3</accession>
<keyword evidence="4" id="KW-1185">Reference proteome</keyword>
<gene>
    <name evidence="2" type="ORF">PHYPA_022086</name>
</gene>
<keyword evidence="1" id="KW-1133">Transmembrane helix</keyword>
<dbReference type="Proteomes" id="UP000006727">
    <property type="component" value="Chromosome 17"/>
</dbReference>
<protein>
    <submittedName>
        <fullName evidence="2 3">Uncharacterized protein</fullName>
    </submittedName>
</protein>
<keyword evidence="1" id="KW-0472">Membrane</keyword>
<dbReference type="Gramene" id="Pp3c17_14590V3.1">
    <property type="protein sequence ID" value="Pp3c17_14590V3.1"/>
    <property type="gene ID" value="Pp3c17_14590"/>
</dbReference>
<reference evidence="2 4" key="1">
    <citation type="journal article" date="2008" name="Science">
        <title>The Physcomitrella genome reveals evolutionary insights into the conquest of land by plants.</title>
        <authorList>
            <person name="Rensing S."/>
            <person name="Lang D."/>
            <person name="Zimmer A."/>
            <person name="Terry A."/>
            <person name="Salamov A."/>
            <person name="Shapiro H."/>
            <person name="Nishiyama T."/>
            <person name="Perroud P.-F."/>
            <person name="Lindquist E."/>
            <person name="Kamisugi Y."/>
            <person name="Tanahashi T."/>
            <person name="Sakakibara K."/>
            <person name="Fujita T."/>
            <person name="Oishi K."/>
            <person name="Shin-I T."/>
            <person name="Kuroki Y."/>
            <person name="Toyoda A."/>
            <person name="Suzuki Y."/>
            <person name="Hashimoto A."/>
            <person name="Yamaguchi K."/>
            <person name="Sugano A."/>
            <person name="Kohara Y."/>
            <person name="Fujiyama A."/>
            <person name="Anterola A."/>
            <person name="Aoki S."/>
            <person name="Ashton N."/>
            <person name="Barbazuk W.B."/>
            <person name="Barker E."/>
            <person name="Bennetzen J."/>
            <person name="Bezanilla M."/>
            <person name="Blankenship R."/>
            <person name="Cho S.H."/>
            <person name="Dutcher S."/>
            <person name="Estelle M."/>
            <person name="Fawcett J.A."/>
            <person name="Gundlach H."/>
            <person name="Hanada K."/>
            <person name="Heyl A."/>
            <person name="Hicks K.A."/>
            <person name="Hugh J."/>
            <person name="Lohr M."/>
            <person name="Mayer K."/>
            <person name="Melkozernov A."/>
            <person name="Murata T."/>
            <person name="Nelson D."/>
            <person name="Pils B."/>
            <person name="Prigge M."/>
            <person name="Reiss B."/>
            <person name="Renner T."/>
            <person name="Rombauts S."/>
            <person name="Rushton P."/>
            <person name="Sanderfoot A."/>
            <person name="Schween G."/>
            <person name="Shiu S.-H."/>
            <person name="Stueber K."/>
            <person name="Theodoulou F.L."/>
            <person name="Tu H."/>
            <person name="Van de Peer Y."/>
            <person name="Verrier P.J."/>
            <person name="Waters E."/>
            <person name="Wood A."/>
            <person name="Yang L."/>
            <person name="Cove D."/>
            <person name="Cuming A."/>
            <person name="Hasebe M."/>
            <person name="Lucas S."/>
            <person name="Mishler D.B."/>
            <person name="Reski R."/>
            <person name="Grigoriev I."/>
            <person name="Quatrano R.S."/>
            <person name="Boore J.L."/>
        </authorList>
    </citation>
    <scope>NUCLEOTIDE SEQUENCE [LARGE SCALE GENOMIC DNA]</scope>
    <source>
        <strain evidence="3 4">cv. Gransden 2004</strain>
    </source>
</reference>
<feature type="transmembrane region" description="Helical" evidence="1">
    <location>
        <begin position="76"/>
        <end position="96"/>
    </location>
</feature>
<dbReference type="InterPro" id="IPR008637">
    <property type="entry name" value="HR_lesion"/>
</dbReference>
<evidence type="ECO:0000313" key="2">
    <source>
        <dbReference type="EMBL" id="PNR36235.1"/>
    </source>
</evidence>
<reference evidence="3" key="3">
    <citation type="submission" date="2020-12" db="UniProtKB">
        <authorList>
            <consortium name="EnsemblPlants"/>
        </authorList>
    </citation>
    <scope>IDENTIFICATION</scope>
</reference>
<keyword evidence="1" id="KW-0812">Transmembrane</keyword>
<dbReference type="PaxDb" id="3218-PP1S98_122V6.1"/>